<dbReference type="PANTHER" id="PTHR43806:SF11">
    <property type="entry name" value="CEREVISIN-RELATED"/>
    <property type="match status" value="1"/>
</dbReference>
<dbReference type="Proteomes" id="UP000818323">
    <property type="component" value="Unassembled WGS sequence"/>
</dbReference>
<comment type="caution">
    <text evidence="9">The sequence shown here is derived from an EMBL/GenBank/DDBJ whole genome shotgun (WGS) entry which is preliminary data.</text>
</comment>
<evidence type="ECO:0000256" key="5">
    <source>
        <dbReference type="PROSITE-ProRule" id="PRU01240"/>
    </source>
</evidence>
<evidence type="ECO:0000313" key="10">
    <source>
        <dbReference type="Proteomes" id="UP000818323"/>
    </source>
</evidence>
<dbReference type="InterPro" id="IPR023828">
    <property type="entry name" value="Peptidase_S8_Ser-AS"/>
</dbReference>
<feature type="compositionally biased region" description="Gly residues" evidence="7">
    <location>
        <begin position="11"/>
        <end position="21"/>
    </location>
</feature>
<evidence type="ECO:0000256" key="3">
    <source>
        <dbReference type="ARBA" id="ARBA00022801"/>
    </source>
</evidence>
<name>A0ABW9Z550_9HYPH</name>
<evidence type="ECO:0000256" key="6">
    <source>
        <dbReference type="RuleBase" id="RU003355"/>
    </source>
</evidence>
<evidence type="ECO:0000259" key="8">
    <source>
        <dbReference type="Pfam" id="PF00082"/>
    </source>
</evidence>
<keyword evidence="2 5" id="KW-0645">Protease</keyword>
<feature type="compositionally biased region" description="Low complexity" evidence="7">
    <location>
        <begin position="1"/>
        <end position="10"/>
    </location>
</feature>
<dbReference type="SUPFAM" id="SSF52743">
    <property type="entry name" value="Subtilisin-like"/>
    <property type="match status" value="1"/>
</dbReference>
<feature type="compositionally biased region" description="Low complexity" evidence="7">
    <location>
        <begin position="22"/>
        <end position="64"/>
    </location>
</feature>
<dbReference type="InterPro" id="IPR050131">
    <property type="entry name" value="Peptidase_S8_subtilisin-like"/>
</dbReference>
<organism evidence="9 10">
    <name type="scientific">Microvirga arsenatis</name>
    <dbReference type="NCBI Taxonomy" id="2692265"/>
    <lineage>
        <taxon>Bacteria</taxon>
        <taxon>Pseudomonadati</taxon>
        <taxon>Pseudomonadota</taxon>
        <taxon>Alphaproteobacteria</taxon>
        <taxon>Hyphomicrobiales</taxon>
        <taxon>Methylobacteriaceae</taxon>
        <taxon>Microvirga</taxon>
    </lineage>
</organism>
<dbReference type="InterPro" id="IPR036852">
    <property type="entry name" value="Peptidase_S8/S53_dom_sf"/>
</dbReference>
<keyword evidence="10" id="KW-1185">Reference proteome</keyword>
<keyword evidence="3 5" id="KW-0378">Hydrolase</keyword>
<dbReference type="PROSITE" id="PS51892">
    <property type="entry name" value="SUBTILASE"/>
    <property type="match status" value="1"/>
</dbReference>
<evidence type="ECO:0000256" key="7">
    <source>
        <dbReference type="SAM" id="MobiDB-lite"/>
    </source>
</evidence>
<feature type="active site" description="Charge relay system" evidence="5">
    <location>
        <position position="450"/>
    </location>
</feature>
<feature type="active site" description="Charge relay system" evidence="5">
    <location>
        <position position="294"/>
    </location>
</feature>
<accession>A0ABW9Z550</accession>
<evidence type="ECO:0000256" key="2">
    <source>
        <dbReference type="ARBA" id="ARBA00022670"/>
    </source>
</evidence>
<dbReference type="InterPro" id="IPR000209">
    <property type="entry name" value="Peptidase_S8/S53_dom"/>
</dbReference>
<dbReference type="InterPro" id="IPR023827">
    <property type="entry name" value="Peptidase_S8_Asp-AS"/>
</dbReference>
<gene>
    <name evidence="9" type="ORF">GR303_22330</name>
</gene>
<feature type="active site" description="Charge relay system" evidence="5">
    <location>
        <position position="262"/>
    </location>
</feature>
<evidence type="ECO:0000256" key="4">
    <source>
        <dbReference type="ARBA" id="ARBA00022825"/>
    </source>
</evidence>
<evidence type="ECO:0000256" key="1">
    <source>
        <dbReference type="ARBA" id="ARBA00011073"/>
    </source>
</evidence>
<dbReference type="PROSITE" id="PS00136">
    <property type="entry name" value="SUBTILASE_ASP"/>
    <property type="match status" value="1"/>
</dbReference>
<dbReference type="RefSeq" id="WP_161726398.1">
    <property type="nucleotide sequence ID" value="NZ_JAAAXI010000034.1"/>
</dbReference>
<dbReference type="PROSITE" id="PS00138">
    <property type="entry name" value="SUBTILASE_SER"/>
    <property type="match status" value="1"/>
</dbReference>
<keyword evidence="4 5" id="KW-0720">Serine protease</keyword>
<feature type="compositionally biased region" description="Polar residues" evidence="7">
    <location>
        <begin position="77"/>
        <end position="88"/>
    </location>
</feature>
<dbReference type="Gene3D" id="3.40.50.200">
    <property type="entry name" value="Peptidase S8/S53 domain"/>
    <property type="match status" value="1"/>
</dbReference>
<reference evidence="9 10" key="1">
    <citation type="submission" date="2020-01" db="EMBL/GenBank/DDBJ databases">
        <title>Microvirga sp. nov., an arsenate reduction bacterium isolated from Tibet hotspring sediments.</title>
        <authorList>
            <person name="Yuan C.-G."/>
        </authorList>
    </citation>
    <scope>NUCLEOTIDE SEQUENCE [LARGE SCALE GENOMIC DNA]</scope>
    <source>
        <strain evidence="9 10">SYSU G3D203</strain>
    </source>
</reference>
<comment type="similarity">
    <text evidence="1 5 6">Belongs to the peptidase S8 family.</text>
</comment>
<dbReference type="Pfam" id="PF00082">
    <property type="entry name" value="Peptidase_S8"/>
    <property type="match status" value="1"/>
</dbReference>
<protein>
    <submittedName>
        <fullName evidence="9">S8 family serine peptidase</fullName>
    </submittedName>
</protein>
<feature type="domain" description="Peptidase S8/S53" evidence="8">
    <location>
        <begin position="255"/>
        <end position="498"/>
    </location>
</feature>
<proteinExistence type="inferred from homology"/>
<dbReference type="InterPro" id="IPR015500">
    <property type="entry name" value="Peptidase_S8_subtilisin-rel"/>
</dbReference>
<feature type="region of interest" description="Disordered" evidence="7">
    <location>
        <begin position="1"/>
        <end position="126"/>
    </location>
</feature>
<dbReference type="EMBL" id="JAAAXJ010000025">
    <property type="protein sequence ID" value="NBJ27071.1"/>
    <property type="molecule type" value="Genomic_DNA"/>
</dbReference>
<dbReference type="PRINTS" id="PR00723">
    <property type="entry name" value="SUBTILISIN"/>
</dbReference>
<dbReference type="PANTHER" id="PTHR43806">
    <property type="entry name" value="PEPTIDASE S8"/>
    <property type="match status" value="1"/>
</dbReference>
<feature type="compositionally biased region" description="Low complexity" evidence="7">
    <location>
        <begin position="108"/>
        <end position="122"/>
    </location>
</feature>
<evidence type="ECO:0000313" key="9">
    <source>
        <dbReference type="EMBL" id="NBJ27071.1"/>
    </source>
</evidence>
<sequence>MSGSASRSSGAGTGIGGGAGASKGNNNAGSNGSKANSGNTGKVTASKGASAGAGPSSSKGNSKANTPNAVTAPGGKSQRTNSKVQASSGKAPISRSKAPASAPQTPNQAKAAAPMQTAQKAASVKAQPARVAPVVEEIDRRPKPRQSSRSIVASGLSQADLAQLIAQGFRIETQTQGSIEPQVIRLRVPAGVSVAQARQRVRLVYAQASVDFDQFYYLDESIPACTSAECQSTPLVNWASLVKWSGSNTKQCGPAPLIGMIDTGINVEHDALRGQAIEVVAQSTRRAMPSLPDHGTAVAALLVGRLDSQTPGLLPEAKIIAVDAFYRDGGTADRTDVTSLVTALEALAERGVRVINLSLSGPANEVLQKAITAAQAKGIVIVAAAGNNGAGAEPSYPAAYVGVVAVTAVDHDLNVYRRATRGPYVDLSAPGVNVWTASAQGSGTLRTGTSYAVPFVSAAAGLVLASNPVLDAKAVQSRLEEYTRDLGTPGRDPTFGFGLIQMDGLCERPADSPAIATFHDQPAAAPLKGPSADMP</sequence>
<dbReference type="CDD" id="cd05561">
    <property type="entry name" value="Peptidases_S8_4"/>
    <property type="match status" value="1"/>
</dbReference>